<proteinExistence type="predicted"/>
<dbReference type="InterPro" id="IPR002048">
    <property type="entry name" value="EF_hand_dom"/>
</dbReference>
<accession>S9UM35</accession>
<dbReference type="PROSITE" id="PS50222">
    <property type="entry name" value="EF_HAND_2"/>
    <property type="match status" value="1"/>
</dbReference>
<comment type="caution">
    <text evidence="2">The sequence shown here is derived from an EMBL/GenBank/DDBJ whole genome shotgun (WGS) entry which is preliminary data.</text>
</comment>
<dbReference type="OrthoDB" id="10260307at2759"/>
<dbReference type="InterPro" id="IPR011992">
    <property type="entry name" value="EF-hand-dom_pair"/>
</dbReference>
<evidence type="ECO:0000313" key="2">
    <source>
        <dbReference type="EMBL" id="EPY29988.1"/>
    </source>
</evidence>
<name>S9UM35_9TRYP</name>
<dbReference type="PANTHER" id="PTHR46763">
    <property type="entry name" value="DYNEIN REGULATORY COMPLEX PROTEIN 8"/>
    <property type="match status" value="1"/>
</dbReference>
<keyword evidence="3" id="KW-1185">Reference proteome</keyword>
<protein>
    <recommendedName>
        <fullName evidence="1">EF-hand domain-containing protein</fullName>
    </recommendedName>
</protein>
<dbReference type="Proteomes" id="UP000015354">
    <property type="component" value="Unassembled WGS sequence"/>
</dbReference>
<dbReference type="Pfam" id="PF13499">
    <property type="entry name" value="EF-hand_7"/>
    <property type="match status" value="1"/>
</dbReference>
<dbReference type="EMBL" id="ATMH01004292">
    <property type="protein sequence ID" value="EPY29988.1"/>
    <property type="molecule type" value="Genomic_DNA"/>
</dbReference>
<dbReference type="AlphaFoldDB" id="S9UM35"/>
<evidence type="ECO:0000313" key="3">
    <source>
        <dbReference type="Proteomes" id="UP000015354"/>
    </source>
</evidence>
<organism evidence="2 3">
    <name type="scientific">Strigomonas culicis</name>
    <dbReference type="NCBI Taxonomy" id="28005"/>
    <lineage>
        <taxon>Eukaryota</taxon>
        <taxon>Discoba</taxon>
        <taxon>Euglenozoa</taxon>
        <taxon>Kinetoplastea</taxon>
        <taxon>Metakinetoplastina</taxon>
        <taxon>Trypanosomatida</taxon>
        <taxon>Trypanosomatidae</taxon>
        <taxon>Strigomonadinae</taxon>
        <taxon>Strigomonas</taxon>
    </lineage>
</organism>
<dbReference type="Gene3D" id="1.10.238.10">
    <property type="entry name" value="EF-hand"/>
    <property type="match status" value="1"/>
</dbReference>
<dbReference type="CDD" id="cd00051">
    <property type="entry name" value="EFh"/>
    <property type="match status" value="1"/>
</dbReference>
<dbReference type="GO" id="GO:0005509">
    <property type="term" value="F:calcium ion binding"/>
    <property type="evidence" value="ECO:0007669"/>
    <property type="project" value="InterPro"/>
</dbReference>
<gene>
    <name evidence="2" type="ORF">STCU_04292</name>
</gene>
<evidence type="ECO:0000259" key="1">
    <source>
        <dbReference type="PROSITE" id="PS50222"/>
    </source>
</evidence>
<dbReference type="SUPFAM" id="SSF47473">
    <property type="entry name" value="EF-hand"/>
    <property type="match status" value="1"/>
</dbReference>
<feature type="domain" description="EF-hand" evidence="1">
    <location>
        <begin position="80"/>
        <end position="115"/>
    </location>
</feature>
<sequence>MQVAYMARAMGLNPSQDDVVFLVELLEEDGPSTGAVSKARLKAALVDALLTGVLGGQTLAASGLFPQEKLQRNPRCVIRQSESVIYQALKALDTDNKGYVDVEELRAAMTSDGDRFSDKEVEEMVLALADPETGRLFYSDVAETLASE</sequence>
<dbReference type="PANTHER" id="PTHR46763:SF1">
    <property type="entry name" value="DYNEIN REGULATORY COMPLEX PROTEIN 8"/>
    <property type="match status" value="1"/>
</dbReference>
<reference evidence="2 3" key="1">
    <citation type="journal article" date="2013" name="PLoS ONE">
        <title>Predicting the Proteins of Angomonas deanei, Strigomonas culicis and Their Respective Endosymbionts Reveals New Aspects of the Trypanosomatidae Family.</title>
        <authorList>
            <person name="Motta M.C."/>
            <person name="Martins A.C."/>
            <person name="de Souza S.S."/>
            <person name="Catta-Preta C.M."/>
            <person name="Silva R."/>
            <person name="Klein C.C."/>
            <person name="de Almeida L.G."/>
            <person name="de Lima Cunha O."/>
            <person name="Ciapina L.P."/>
            <person name="Brocchi M."/>
            <person name="Colabardini A.C."/>
            <person name="de Araujo Lima B."/>
            <person name="Machado C.R."/>
            <person name="de Almeida Soares C.M."/>
            <person name="Probst C.M."/>
            <person name="de Menezes C.B."/>
            <person name="Thompson C.E."/>
            <person name="Bartholomeu D.C."/>
            <person name="Gradia D.F."/>
            <person name="Pavoni D.P."/>
            <person name="Grisard E.C."/>
            <person name="Fantinatti-Garboggini F."/>
            <person name="Marchini F.K."/>
            <person name="Rodrigues-Luiz G.F."/>
            <person name="Wagner G."/>
            <person name="Goldman G.H."/>
            <person name="Fietto J.L."/>
            <person name="Elias M.C."/>
            <person name="Goldman M.H."/>
            <person name="Sagot M.F."/>
            <person name="Pereira M."/>
            <person name="Stoco P.H."/>
            <person name="de Mendonca-Neto R.P."/>
            <person name="Teixeira S.M."/>
            <person name="Maciel T.E."/>
            <person name="de Oliveira Mendes T.A."/>
            <person name="Urmenyi T.P."/>
            <person name="de Souza W."/>
            <person name="Schenkman S."/>
            <person name="de Vasconcelos A.T."/>
        </authorList>
    </citation>
    <scope>NUCLEOTIDE SEQUENCE [LARGE SCALE GENOMIC DNA]</scope>
</reference>